<sequence length="58" mass="5762">MDATQIGLGTALLVLGGLTLAGPATLVSGPVTYLLTAATLCVTGYALLVGVGRNQYPN</sequence>
<keyword evidence="3" id="KW-1185">Reference proteome</keyword>
<name>A0A1H6FNW4_9EURY</name>
<dbReference type="AlphaFoldDB" id="A0A1H6FNW4"/>
<keyword evidence="1" id="KW-0472">Membrane</keyword>
<protein>
    <submittedName>
        <fullName evidence="2">Uncharacterized protein</fullName>
    </submittedName>
</protein>
<accession>A0A1H6FNW4</accession>
<keyword evidence="1" id="KW-1133">Transmembrane helix</keyword>
<dbReference type="OrthoDB" id="162714at2157"/>
<evidence type="ECO:0000313" key="3">
    <source>
        <dbReference type="Proteomes" id="UP000199112"/>
    </source>
</evidence>
<gene>
    <name evidence="2" type="ORF">SAMN04487967_0869</name>
</gene>
<organism evidence="2 3">
    <name type="scientific">Natronorubrum sediminis</name>
    <dbReference type="NCBI Taxonomy" id="640943"/>
    <lineage>
        <taxon>Archaea</taxon>
        <taxon>Methanobacteriati</taxon>
        <taxon>Methanobacteriota</taxon>
        <taxon>Stenosarchaea group</taxon>
        <taxon>Halobacteria</taxon>
        <taxon>Halobacteriales</taxon>
        <taxon>Natrialbaceae</taxon>
        <taxon>Natronorubrum</taxon>
    </lineage>
</organism>
<keyword evidence="1" id="KW-0812">Transmembrane</keyword>
<dbReference type="EMBL" id="FNWL01000001">
    <property type="protein sequence ID" value="SEH12576.1"/>
    <property type="molecule type" value="Genomic_DNA"/>
</dbReference>
<evidence type="ECO:0000256" key="1">
    <source>
        <dbReference type="SAM" id="Phobius"/>
    </source>
</evidence>
<proteinExistence type="predicted"/>
<feature type="transmembrane region" description="Helical" evidence="1">
    <location>
        <begin position="31"/>
        <end position="51"/>
    </location>
</feature>
<dbReference type="RefSeq" id="WP_175459674.1">
    <property type="nucleotide sequence ID" value="NZ_FNWL01000001.1"/>
</dbReference>
<evidence type="ECO:0000313" key="2">
    <source>
        <dbReference type="EMBL" id="SEH12576.1"/>
    </source>
</evidence>
<dbReference type="Proteomes" id="UP000199112">
    <property type="component" value="Unassembled WGS sequence"/>
</dbReference>
<reference evidence="3" key="1">
    <citation type="submission" date="2016-10" db="EMBL/GenBank/DDBJ databases">
        <authorList>
            <person name="Varghese N."/>
            <person name="Submissions S."/>
        </authorList>
    </citation>
    <scope>NUCLEOTIDE SEQUENCE [LARGE SCALE GENOMIC DNA]</scope>
    <source>
        <strain evidence="3">CGMCC 1.8981</strain>
    </source>
</reference>